<dbReference type="Proteomes" id="UP001519332">
    <property type="component" value="Unassembled WGS sequence"/>
</dbReference>
<dbReference type="NCBIfam" id="NF046112">
    <property type="entry name" value="MSMEG_6209_Nter"/>
    <property type="match status" value="1"/>
</dbReference>
<proteinExistence type="predicted"/>
<organism evidence="1 2">
    <name type="scientific">Kibdelosporangium banguiense</name>
    <dbReference type="NCBI Taxonomy" id="1365924"/>
    <lineage>
        <taxon>Bacteria</taxon>
        <taxon>Bacillati</taxon>
        <taxon>Actinomycetota</taxon>
        <taxon>Actinomycetes</taxon>
        <taxon>Pseudonocardiales</taxon>
        <taxon>Pseudonocardiaceae</taxon>
        <taxon>Kibdelosporangium</taxon>
    </lineage>
</organism>
<comment type="caution">
    <text evidence="1">The sequence shown here is derived from an EMBL/GenBank/DDBJ whole genome shotgun (WGS) entry which is preliminary data.</text>
</comment>
<dbReference type="EMBL" id="JAGINW010000001">
    <property type="protein sequence ID" value="MBP2323480.1"/>
    <property type="molecule type" value="Genomic_DNA"/>
</dbReference>
<dbReference type="Gene3D" id="1.10.8.1060">
    <property type="entry name" value="Corynebacterium glutamicum thioredoxin-dependent arsenate reductase, N-terminal domain"/>
    <property type="match status" value="1"/>
</dbReference>
<sequence length="79" mass="9248">MSEMPHHHTIDELTRQFGAYLAGVQDRLLERYKDIPADRIRQYTKAEAERFADMPVQAFVPILVERAVRNRLEHEGVSQ</sequence>
<accession>A0ABS4THI2</accession>
<gene>
    <name evidence="1" type="ORF">JOF56_003865</name>
</gene>
<evidence type="ECO:0000313" key="1">
    <source>
        <dbReference type="EMBL" id="MBP2323480.1"/>
    </source>
</evidence>
<protein>
    <submittedName>
        <fullName evidence="1">Uncharacterized protein</fullName>
    </submittedName>
</protein>
<keyword evidence="2" id="KW-1185">Reference proteome</keyword>
<evidence type="ECO:0000313" key="2">
    <source>
        <dbReference type="Proteomes" id="UP001519332"/>
    </source>
</evidence>
<reference evidence="1 2" key="1">
    <citation type="submission" date="2021-03" db="EMBL/GenBank/DDBJ databases">
        <title>Sequencing the genomes of 1000 actinobacteria strains.</title>
        <authorList>
            <person name="Klenk H.-P."/>
        </authorList>
    </citation>
    <scope>NUCLEOTIDE SEQUENCE [LARGE SCALE GENOMIC DNA]</scope>
    <source>
        <strain evidence="1 2">DSM 46670</strain>
    </source>
</reference>
<name>A0ABS4THI2_9PSEU</name>